<dbReference type="Pfam" id="PF13382">
    <property type="entry name" value="Adenine_deam_C"/>
    <property type="match status" value="1"/>
</dbReference>
<evidence type="ECO:0000256" key="1">
    <source>
        <dbReference type="ARBA" id="ARBA00006773"/>
    </source>
</evidence>
<dbReference type="GO" id="GO:0000034">
    <property type="term" value="F:adenine deaminase activity"/>
    <property type="evidence" value="ECO:0007669"/>
    <property type="project" value="UniProtKB-EC"/>
</dbReference>
<protein>
    <recommendedName>
        <fullName evidence="2 6">Adenine deaminase</fullName>
        <shortName evidence="6">Adenase</shortName>
        <shortName evidence="6">Adenine aminase</shortName>
        <ecNumber evidence="2 6">3.5.4.2</ecNumber>
    </recommendedName>
</protein>
<keyword evidence="3 6" id="KW-0378">Hydrolase</keyword>
<dbReference type="InterPro" id="IPR026912">
    <property type="entry name" value="Adenine_deam_C"/>
</dbReference>
<dbReference type="NCBIfam" id="TIGR01178">
    <property type="entry name" value="ade"/>
    <property type="match status" value="1"/>
</dbReference>
<organism evidence="9 10">
    <name type="scientific">Aequitasia blattaphilus</name>
    <dbReference type="NCBI Taxonomy" id="2949332"/>
    <lineage>
        <taxon>Bacteria</taxon>
        <taxon>Bacillati</taxon>
        <taxon>Bacillota</taxon>
        <taxon>Clostridia</taxon>
        <taxon>Lachnospirales</taxon>
        <taxon>Lachnospiraceae</taxon>
        <taxon>Aequitasia</taxon>
    </lineage>
</organism>
<evidence type="ECO:0000256" key="5">
    <source>
        <dbReference type="ARBA" id="ARBA00047720"/>
    </source>
</evidence>
<comment type="similarity">
    <text evidence="1 6">Belongs to the metallo-dependent hydrolases superfamily. Adenine deaminase family.</text>
</comment>
<dbReference type="InterPro" id="IPR011059">
    <property type="entry name" value="Metal-dep_hydrolase_composite"/>
</dbReference>
<name>A0ABT1EBT2_9FIRM</name>
<dbReference type="RefSeq" id="WP_262067071.1">
    <property type="nucleotide sequence ID" value="NZ_JAMXOD010000022.1"/>
</dbReference>
<evidence type="ECO:0000313" key="10">
    <source>
        <dbReference type="Proteomes" id="UP001523566"/>
    </source>
</evidence>
<dbReference type="SUPFAM" id="SSF51338">
    <property type="entry name" value="Composite domain of metallo-dependent hydrolases"/>
    <property type="match status" value="1"/>
</dbReference>
<comment type="caution">
    <text evidence="9">The sequence shown here is derived from an EMBL/GenBank/DDBJ whole genome shotgun (WGS) entry which is preliminary data.</text>
</comment>
<dbReference type="CDD" id="cd01295">
    <property type="entry name" value="AdeC"/>
    <property type="match status" value="1"/>
</dbReference>
<comment type="cofactor">
    <cofactor evidence="6">
        <name>Mn(2+)</name>
        <dbReference type="ChEBI" id="CHEBI:29035"/>
    </cofactor>
</comment>
<feature type="domain" description="Amidohydrolase-related" evidence="7">
    <location>
        <begin position="61"/>
        <end position="342"/>
    </location>
</feature>
<reference evidence="9 10" key="1">
    <citation type="journal article" date="2022" name="Genome Biol. Evol.">
        <title>Host diet, physiology and behaviors set the stage for Lachnospiraceae cladogenesis.</title>
        <authorList>
            <person name="Vera-Ponce De Leon A."/>
            <person name="Schneider M."/>
            <person name="Jahnes B.C."/>
            <person name="Sadowski V."/>
            <person name="Camuy-Velez L.A."/>
            <person name="Duan J."/>
            <person name="Sabree Z.L."/>
        </authorList>
    </citation>
    <scope>NUCLEOTIDE SEQUENCE [LARGE SCALE GENOMIC DNA]</scope>
    <source>
        <strain evidence="9 10">PAL113</strain>
    </source>
</reference>
<sequence length="562" mass="61521">MKKYNEMSLGIKKAETVIKGGSIVNVFTKEIYKADVALAGGMIIGVGNYQGEKEIDATGKVICPGFIDSHLHLESTLVSPVQLIEEASKWGTTTFVVDPHEAANVAGLEGINYMLDATKDAAANVYVMMPSCVPAIETEDNGAVILAKDMLSYKDNERILGLGEVMDIQSVLDGKDEMLEKIEVFKDKTIDGHAGFLSEKEIMCYRLAGIETDHECIDFETARMEARAGISVLIREGTAAKNLDAIVKGILKEGISTSDFAFCTDDKHIDDINKEGHISYNIKRAIELGMKPVDAITMATYHGAKIYGLKHLGAIAPGYQADLVILSDLERVEIEAVFHKGEPISRENHGKIEEPSKQLLNTVHIEKFRKKDLKLKLTKTKAPIINLIENQIQTALSLEEVPRNGDVFTENAIYNKVAVVERHHNTGKIGVGICKGYGIKGGAVATTFSHDSHNLVMIGDNDNDMYLAAKELEKSGGGYVIVSGGKVVHRLDLPIMGLMSNRNHEEVSKNLSLMIDALRNMGVPKGVDPFITLSFLALPVIPEVRITTRGVYQVGRSKQLEF</sequence>
<evidence type="ECO:0000259" key="7">
    <source>
        <dbReference type="Pfam" id="PF01979"/>
    </source>
</evidence>
<dbReference type="Proteomes" id="UP001523566">
    <property type="component" value="Unassembled WGS sequence"/>
</dbReference>
<dbReference type="Pfam" id="PF01979">
    <property type="entry name" value="Amidohydro_1"/>
    <property type="match status" value="1"/>
</dbReference>
<evidence type="ECO:0000256" key="4">
    <source>
        <dbReference type="ARBA" id="ARBA00023211"/>
    </source>
</evidence>
<dbReference type="EMBL" id="JAMZFW010000022">
    <property type="protein sequence ID" value="MCP1103298.1"/>
    <property type="molecule type" value="Genomic_DNA"/>
</dbReference>
<dbReference type="Gene3D" id="2.30.40.10">
    <property type="entry name" value="Urease, subunit C, domain 1"/>
    <property type="match status" value="1"/>
</dbReference>
<evidence type="ECO:0000259" key="8">
    <source>
        <dbReference type="Pfam" id="PF13382"/>
    </source>
</evidence>
<gene>
    <name evidence="6 9" type="primary">ade</name>
    <name evidence="9" type="ORF">NK125_12875</name>
</gene>
<dbReference type="EC" id="3.5.4.2" evidence="2 6"/>
<dbReference type="InterPro" id="IPR032466">
    <property type="entry name" value="Metal_Hydrolase"/>
</dbReference>
<dbReference type="SUPFAM" id="SSF51556">
    <property type="entry name" value="Metallo-dependent hydrolases"/>
    <property type="match status" value="1"/>
</dbReference>
<evidence type="ECO:0000256" key="2">
    <source>
        <dbReference type="ARBA" id="ARBA00012782"/>
    </source>
</evidence>
<dbReference type="InterPro" id="IPR006679">
    <property type="entry name" value="Adenine_deam"/>
</dbReference>
<accession>A0ABT1EBT2</accession>
<evidence type="ECO:0000313" key="9">
    <source>
        <dbReference type="EMBL" id="MCP1103298.1"/>
    </source>
</evidence>
<dbReference type="PANTHER" id="PTHR11113">
    <property type="entry name" value="N-ACETYLGLUCOSAMINE-6-PHOSPHATE DEACETYLASE"/>
    <property type="match status" value="1"/>
</dbReference>
<evidence type="ECO:0000256" key="3">
    <source>
        <dbReference type="ARBA" id="ARBA00022801"/>
    </source>
</evidence>
<dbReference type="HAMAP" id="MF_01518">
    <property type="entry name" value="Adenine_deamin"/>
    <property type="match status" value="1"/>
</dbReference>
<evidence type="ECO:0000256" key="6">
    <source>
        <dbReference type="HAMAP-Rule" id="MF_01518"/>
    </source>
</evidence>
<keyword evidence="4 6" id="KW-0464">Manganese</keyword>
<comment type="catalytic activity">
    <reaction evidence="5 6">
        <text>adenine + H2O + H(+) = hypoxanthine + NH4(+)</text>
        <dbReference type="Rhea" id="RHEA:23688"/>
        <dbReference type="ChEBI" id="CHEBI:15377"/>
        <dbReference type="ChEBI" id="CHEBI:15378"/>
        <dbReference type="ChEBI" id="CHEBI:16708"/>
        <dbReference type="ChEBI" id="CHEBI:17368"/>
        <dbReference type="ChEBI" id="CHEBI:28938"/>
        <dbReference type="EC" id="3.5.4.2"/>
    </reaction>
</comment>
<keyword evidence="10" id="KW-1185">Reference proteome</keyword>
<dbReference type="InterPro" id="IPR006680">
    <property type="entry name" value="Amidohydro-rel"/>
</dbReference>
<proteinExistence type="inferred from homology"/>
<dbReference type="PANTHER" id="PTHR11113:SF2">
    <property type="entry name" value="ADENINE DEAMINASE"/>
    <property type="match status" value="1"/>
</dbReference>
<feature type="domain" description="Adenine deaminase C-terminal" evidence="8">
    <location>
        <begin position="394"/>
        <end position="556"/>
    </location>
</feature>
<dbReference type="Gene3D" id="3.20.20.140">
    <property type="entry name" value="Metal-dependent hydrolases"/>
    <property type="match status" value="1"/>
</dbReference>